<evidence type="ECO:0000313" key="6">
    <source>
        <dbReference type="Proteomes" id="UP000621516"/>
    </source>
</evidence>
<dbReference type="RefSeq" id="WP_188222593.1">
    <property type="nucleotide sequence ID" value="NZ_JACVXD010000002.1"/>
</dbReference>
<gene>
    <name evidence="5" type="ORF">ICJ85_04520</name>
</gene>
<dbReference type="InterPro" id="IPR000801">
    <property type="entry name" value="Esterase-like"/>
</dbReference>
<proteinExistence type="inferred from homology"/>
<feature type="repeat" description="TPR" evidence="3">
    <location>
        <begin position="365"/>
        <end position="398"/>
    </location>
</feature>
<sequence length="410" mass="47494">MKTLMTSIVLCFTLLVSAQQQKTVDFGVEDSIFSKVLNEHRKVWLYNPEKKSGIYQSNKVYPILYLLDGPTHFHSVVGMIKQLSTANGNTVLPEMIIVGIHNTNRFRDLSPTQMIEKSGYTPDDMRKNTGGGDLFLDFIEKELKPYIESKYPTAPYSMLVGHSLGGMMAIYTMFQRPQMFQSYIAIDPSIWWNNQEILKEIQNRPNLNDLKGTSLYLGYANTLVEGYDISTVSKDTTEETLHIRSILSLDSYLKDNLIEEFRYKSQFYENDTHGSVPLITEYDGLRFLFEFHRIEINEKDFENMDVDMVAQIAGHYQNVSRYMGYEVKPDESLINRLGYGMLNGKLYERARQFFSFNAKIHSDSFNVFDSLGDYYLATNNKEKAAESYQKALELKEYPLTREKLEQLKQQ</sequence>
<dbReference type="InterPro" id="IPR019734">
    <property type="entry name" value="TPR_rpt"/>
</dbReference>
<dbReference type="InterPro" id="IPR011990">
    <property type="entry name" value="TPR-like_helical_dom_sf"/>
</dbReference>
<feature type="signal peptide" evidence="4">
    <location>
        <begin position="1"/>
        <end position="18"/>
    </location>
</feature>
<organism evidence="5 6">
    <name type="scientific">Aestuariibaculum marinum</name>
    <dbReference type="NCBI Taxonomy" id="2683592"/>
    <lineage>
        <taxon>Bacteria</taxon>
        <taxon>Pseudomonadati</taxon>
        <taxon>Bacteroidota</taxon>
        <taxon>Flavobacteriia</taxon>
        <taxon>Flavobacteriales</taxon>
        <taxon>Flavobacteriaceae</taxon>
    </lineage>
</organism>
<comment type="similarity">
    <text evidence="1">Belongs to the esterase D family.</text>
</comment>
<dbReference type="Pfam" id="PF00756">
    <property type="entry name" value="Esterase"/>
    <property type="match status" value="1"/>
</dbReference>
<dbReference type="InterPro" id="IPR029058">
    <property type="entry name" value="AB_hydrolase_fold"/>
</dbReference>
<evidence type="ECO:0000256" key="3">
    <source>
        <dbReference type="PROSITE-ProRule" id="PRU00339"/>
    </source>
</evidence>
<dbReference type="Proteomes" id="UP000621516">
    <property type="component" value="Unassembled WGS sequence"/>
</dbReference>
<dbReference type="AlphaFoldDB" id="A0A8J6PZZ9"/>
<dbReference type="GO" id="GO:0016788">
    <property type="term" value="F:hydrolase activity, acting on ester bonds"/>
    <property type="evidence" value="ECO:0007669"/>
    <property type="project" value="TreeGrafter"/>
</dbReference>
<comment type="caution">
    <text evidence="5">The sequence shown here is derived from an EMBL/GenBank/DDBJ whole genome shotgun (WGS) entry which is preliminary data.</text>
</comment>
<keyword evidence="3" id="KW-0802">TPR repeat</keyword>
<dbReference type="SUPFAM" id="SSF53474">
    <property type="entry name" value="alpha/beta-Hydrolases"/>
    <property type="match status" value="1"/>
</dbReference>
<keyword evidence="6" id="KW-1185">Reference proteome</keyword>
<dbReference type="PANTHER" id="PTHR40841">
    <property type="entry name" value="SIDEROPHORE TRIACETYLFUSARININE C ESTERASE"/>
    <property type="match status" value="1"/>
</dbReference>
<dbReference type="InterPro" id="IPR052558">
    <property type="entry name" value="Siderophore_Hydrolase_D"/>
</dbReference>
<dbReference type="PANTHER" id="PTHR40841:SF2">
    <property type="entry name" value="SIDEROPHORE-DEGRADING ESTERASE (EUROFUNG)"/>
    <property type="match status" value="1"/>
</dbReference>
<reference evidence="5 6" key="1">
    <citation type="journal article" date="2018" name="J. Microbiol.">
        <title>Aestuariibaculum marinum sp. nov., a marine bacterium isolated from seawater in South Korea.</title>
        <authorList>
            <person name="Choi J."/>
            <person name="Lee D."/>
            <person name="Jang J.H."/>
            <person name="Cha S."/>
            <person name="Seo T."/>
        </authorList>
    </citation>
    <scope>NUCLEOTIDE SEQUENCE [LARGE SCALE GENOMIC DNA]</scope>
    <source>
        <strain evidence="5 6">IP7</strain>
    </source>
</reference>
<evidence type="ECO:0000256" key="2">
    <source>
        <dbReference type="ARBA" id="ARBA00022801"/>
    </source>
</evidence>
<dbReference type="PROSITE" id="PS50005">
    <property type="entry name" value="TPR"/>
    <property type="match status" value="1"/>
</dbReference>
<keyword evidence="2 5" id="KW-0378">Hydrolase</keyword>
<accession>A0A8J6PZZ9</accession>
<dbReference type="SUPFAM" id="SSF48452">
    <property type="entry name" value="TPR-like"/>
    <property type="match status" value="1"/>
</dbReference>
<evidence type="ECO:0000256" key="1">
    <source>
        <dbReference type="ARBA" id="ARBA00005622"/>
    </source>
</evidence>
<evidence type="ECO:0000313" key="5">
    <source>
        <dbReference type="EMBL" id="MBD0823277.1"/>
    </source>
</evidence>
<dbReference type="Gene3D" id="3.40.50.1820">
    <property type="entry name" value="alpha/beta hydrolase"/>
    <property type="match status" value="1"/>
</dbReference>
<protein>
    <submittedName>
        <fullName evidence="5">Alpha/beta hydrolase</fullName>
    </submittedName>
</protein>
<evidence type="ECO:0000256" key="4">
    <source>
        <dbReference type="SAM" id="SignalP"/>
    </source>
</evidence>
<name>A0A8J6PZZ9_9FLAO</name>
<feature type="chain" id="PRO_5035218151" evidence="4">
    <location>
        <begin position="19"/>
        <end position="410"/>
    </location>
</feature>
<dbReference type="EMBL" id="JACVXD010000002">
    <property type="protein sequence ID" value="MBD0823277.1"/>
    <property type="molecule type" value="Genomic_DNA"/>
</dbReference>
<keyword evidence="4" id="KW-0732">Signal</keyword>